<evidence type="ECO:0000259" key="7">
    <source>
        <dbReference type="PROSITE" id="PS50217"/>
    </source>
</evidence>
<evidence type="ECO:0000256" key="6">
    <source>
        <dbReference type="SAM" id="Coils"/>
    </source>
</evidence>
<evidence type="ECO:0000256" key="3">
    <source>
        <dbReference type="ARBA" id="ARBA00023125"/>
    </source>
</evidence>
<name>A0AAP0JLW8_9MAGN</name>
<keyword evidence="4" id="KW-0804">Transcription</keyword>
<dbReference type="GO" id="GO:0000976">
    <property type="term" value="F:transcription cis-regulatory region binding"/>
    <property type="evidence" value="ECO:0007669"/>
    <property type="project" value="TreeGrafter"/>
</dbReference>
<dbReference type="PANTHER" id="PTHR45764">
    <property type="entry name" value="BZIP TRANSCRIPTION FACTOR 44"/>
    <property type="match status" value="1"/>
</dbReference>
<keyword evidence="5" id="KW-0539">Nucleus</keyword>
<dbReference type="InterPro" id="IPR046347">
    <property type="entry name" value="bZIP_sf"/>
</dbReference>
<comment type="subcellular location">
    <subcellularLocation>
        <location evidence="1">Nucleus</location>
    </subcellularLocation>
</comment>
<dbReference type="GO" id="GO:0003700">
    <property type="term" value="F:DNA-binding transcription factor activity"/>
    <property type="evidence" value="ECO:0007669"/>
    <property type="project" value="InterPro"/>
</dbReference>
<dbReference type="Proteomes" id="UP001420932">
    <property type="component" value="Unassembled WGS sequence"/>
</dbReference>
<dbReference type="InterPro" id="IPR004827">
    <property type="entry name" value="bZIP"/>
</dbReference>
<evidence type="ECO:0000256" key="1">
    <source>
        <dbReference type="ARBA" id="ARBA00004123"/>
    </source>
</evidence>
<dbReference type="FunFam" id="1.20.5.170:FF:000020">
    <property type="entry name" value="BZIP transcription factor"/>
    <property type="match status" value="1"/>
</dbReference>
<evidence type="ECO:0000313" key="9">
    <source>
        <dbReference type="Proteomes" id="UP001420932"/>
    </source>
</evidence>
<dbReference type="SMART" id="SM00338">
    <property type="entry name" value="BRLZ"/>
    <property type="match status" value="1"/>
</dbReference>
<keyword evidence="2" id="KW-0805">Transcription regulation</keyword>
<dbReference type="GO" id="GO:0046982">
    <property type="term" value="F:protein heterodimerization activity"/>
    <property type="evidence" value="ECO:0007669"/>
    <property type="project" value="UniProtKB-ARBA"/>
</dbReference>
<accession>A0AAP0JLW8</accession>
<evidence type="ECO:0000313" key="8">
    <source>
        <dbReference type="EMBL" id="KAK9136304.1"/>
    </source>
</evidence>
<dbReference type="GO" id="GO:0045893">
    <property type="term" value="P:positive regulation of DNA-templated transcription"/>
    <property type="evidence" value="ECO:0007669"/>
    <property type="project" value="TreeGrafter"/>
</dbReference>
<dbReference type="Pfam" id="PF00170">
    <property type="entry name" value="bZIP_1"/>
    <property type="match status" value="1"/>
</dbReference>
<proteinExistence type="predicted"/>
<evidence type="ECO:0000256" key="4">
    <source>
        <dbReference type="ARBA" id="ARBA00023163"/>
    </source>
</evidence>
<evidence type="ECO:0000256" key="5">
    <source>
        <dbReference type="ARBA" id="ARBA00023242"/>
    </source>
</evidence>
<evidence type="ECO:0000256" key="2">
    <source>
        <dbReference type="ARBA" id="ARBA00023015"/>
    </source>
</evidence>
<dbReference type="AlphaFoldDB" id="A0AAP0JLW8"/>
<dbReference type="CDD" id="cd14702">
    <property type="entry name" value="bZIP_plant_GBF1"/>
    <property type="match status" value="1"/>
</dbReference>
<dbReference type="PANTHER" id="PTHR45764:SF38">
    <property type="entry name" value="BZIP TRANSCRIPTION FACTOR 44"/>
    <property type="match status" value="1"/>
</dbReference>
<dbReference type="PROSITE" id="PS00036">
    <property type="entry name" value="BZIP_BASIC"/>
    <property type="match status" value="1"/>
</dbReference>
<organism evidence="8 9">
    <name type="scientific">Stephania yunnanensis</name>
    <dbReference type="NCBI Taxonomy" id="152371"/>
    <lineage>
        <taxon>Eukaryota</taxon>
        <taxon>Viridiplantae</taxon>
        <taxon>Streptophyta</taxon>
        <taxon>Embryophyta</taxon>
        <taxon>Tracheophyta</taxon>
        <taxon>Spermatophyta</taxon>
        <taxon>Magnoliopsida</taxon>
        <taxon>Ranunculales</taxon>
        <taxon>Menispermaceae</taxon>
        <taxon>Menispermoideae</taxon>
        <taxon>Cissampelideae</taxon>
        <taxon>Stephania</taxon>
    </lineage>
</organism>
<dbReference type="PROSITE" id="PS50217">
    <property type="entry name" value="BZIP"/>
    <property type="match status" value="1"/>
</dbReference>
<dbReference type="Gene3D" id="1.20.5.170">
    <property type="match status" value="1"/>
</dbReference>
<dbReference type="EMBL" id="JBBNAF010000006">
    <property type="protein sequence ID" value="KAK9136304.1"/>
    <property type="molecule type" value="Genomic_DNA"/>
</dbReference>
<feature type="domain" description="BZIP" evidence="7">
    <location>
        <begin position="25"/>
        <end position="88"/>
    </location>
</feature>
<sequence>MASPGCASSNSSNISEETVLLHSVDERRQRRMLSNRESARRSRLRKQKHLDGLAEQMAQLRMDNREIVERVNLATQHYMDVESENSILRAQMAELNHRLQSLDEITRFLNSNATATATTTTTTTHDVLMMNNSWNSMLLNQQAIVASAEMLEYY</sequence>
<dbReference type="SUPFAM" id="SSF57959">
    <property type="entry name" value="Leucine zipper domain"/>
    <property type="match status" value="1"/>
</dbReference>
<gene>
    <name evidence="8" type="ORF">Syun_015634</name>
</gene>
<keyword evidence="9" id="KW-1185">Reference proteome</keyword>
<protein>
    <recommendedName>
        <fullName evidence="7">BZIP domain-containing protein</fullName>
    </recommendedName>
</protein>
<comment type="caution">
    <text evidence="8">The sequence shown here is derived from an EMBL/GenBank/DDBJ whole genome shotgun (WGS) entry which is preliminary data.</text>
</comment>
<feature type="coiled-coil region" evidence="6">
    <location>
        <begin position="50"/>
        <end position="105"/>
    </location>
</feature>
<keyword evidence="3" id="KW-0238">DNA-binding</keyword>
<dbReference type="GO" id="GO:0005634">
    <property type="term" value="C:nucleus"/>
    <property type="evidence" value="ECO:0007669"/>
    <property type="project" value="UniProtKB-SubCell"/>
</dbReference>
<reference evidence="8 9" key="1">
    <citation type="submission" date="2024-01" db="EMBL/GenBank/DDBJ databases">
        <title>Genome assemblies of Stephania.</title>
        <authorList>
            <person name="Yang L."/>
        </authorList>
    </citation>
    <scope>NUCLEOTIDE SEQUENCE [LARGE SCALE GENOMIC DNA]</scope>
    <source>
        <strain evidence="8">YNDBR</strain>
        <tissue evidence="8">Leaf</tissue>
    </source>
</reference>
<keyword evidence="6" id="KW-0175">Coiled coil</keyword>
<dbReference type="InterPro" id="IPR045314">
    <property type="entry name" value="bZIP_plant_GBF1"/>
</dbReference>